<dbReference type="GO" id="GO:0016301">
    <property type="term" value="F:kinase activity"/>
    <property type="evidence" value="ECO:0007669"/>
    <property type="project" value="UniProtKB-KW"/>
</dbReference>
<dbReference type="OrthoDB" id="3638028at2"/>
<name>A0A1A8ZRZ8_9ACTN</name>
<keyword evidence="2" id="KW-1185">Reference proteome</keyword>
<dbReference type="Proteomes" id="UP000199385">
    <property type="component" value="Chromosome I"/>
</dbReference>
<dbReference type="AlphaFoldDB" id="A0A1A8ZRZ8"/>
<sequence>MEFPESLRWTERFPAGRAWRAVLPDRLAECVAQWRLRVGRPYGGAFASLALPAELPDGTRAVLKLQFPDDDSRQEAAALAHWAGRGAARLLAHDPQRRALLVERCAPGTPLYEQPLDAALDAAVELLPRLAVPAGPPFTPLAEEAAGWTERLPGEWDRANRPYERRLLDTALGLLADLVPGQGEQVLVNQDLHTGNILRATREPWLVIDPKPLVGEREFGVVPLVRGPELGHSPQAVRHRLDRLTAELGLDRERARGWTIVHCVAWSVGEGEIFPNHVEVVRWLLGEE</sequence>
<reference evidence="2" key="1">
    <citation type="submission" date="2016-06" db="EMBL/GenBank/DDBJ databases">
        <authorList>
            <person name="Varghese N."/>
            <person name="Submissions Spin"/>
        </authorList>
    </citation>
    <scope>NUCLEOTIDE SEQUENCE [LARGE SCALE GENOMIC DNA]</scope>
    <source>
        <strain evidence="2">DSM 44815</strain>
    </source>
</reference>
<dbReference type="SUPFAM" id="SSF56112">
    <property type="entry name" value="Protein kinase-like (PK-like)"/>
    <property type="match status" value="1"/>
</dbReference>
<dbReference type="GO" id="GO:0016773">
    <property type="term" value="F:phosphotransferase activity, alcohol group as acceptor"/>
    <property type="evidence" value="ECO:0007669"/>
    <property type="project" value="InterPro"/>
</dbReference>
<organism evidence="1 2">
    <name type="scientific">Micromonospora auratinigra</name>
    <dbReference type="NCBI Taxonomy" id="261654"/>
    <lineage>
        <taxon>Bacteria</taxon>
        <taxon>Bacillati</taxon>
        <taxon>Actinomycetota</taxon>
        <taxon>Actinomycetes</taxon>
        <taxon>Micromonosporales</taxon>
        <taxon>Micromonosporaceae</taxon>
        <taxon>Micromonospora</taxon>
    </lineage>
</organism>
<dbReference type="Pfam" id="PF04655">
    <property type="entry name" value="APH_6_hur"/>
    <property type="match status" value="1"/>
</dbReference>
<proteinExistence type="predicted"/>
<dbReference type="RefSeq" id="WP_091665534.1">
    <property type="nucleotide sequence ID" value="NZ_LT594323.1"/>
</dbReference>
<gene>
    <name evidence="1" type="ORF">GA0070611_3535</name>
</gene>
<dbReference type="PATRIC" id="fig|261654.4.peg.3592"/>
<dbReference type="STRING" id="261654.GA0070611_3535"/>
<keyword evidence="1" id="KW-0418">Kinase</keyword>
<evidence type="ECO:0000313" key="2">
    <source>
        <dbReference type="Proteomes" id="UP000199385"/>
    </source>
</evidence>
<evidence type="ECO:0000313" key="1">
    <source>
        <dbReference type="EMBL" id="SBT46893.1"/>
    </source>
</evidence>
<dbReference type="InterPro" id="IPR011009">
    <property type="entry name" value="Kinase-like_dom_sf"/>
</dbReference>
<accession>A0A1A8ZRZ8</accession>
<dbReference type="EMBL" id="LT594323">
    <property type="protein sequence ID" value="SBT46893.1"/>
    <property type="molecule type" value="Genomic_DNA"/>
</dbReference>
<keyword evidence="1" id="KW-0808">Transferase</keyword>
<protein>
    <submittedName>
        <fullName evidence="1">Streptomycin 6-kinase</fullName>
    </submittedName>
</protein>
<dbReference type="GO" id="GO:0019748">
    <property type="term" value="P:secondary metabolic process"/>
    <property type="evidence" value="ECO:0007669"/>
    <property type="project" value="InterPro"/>
</dbReference>
<dbReference type="InterPro" id="IPR006748">
    <property type="entry name" value="NH2Glyco/OHUrea_AB-resist_kin"/>
</dbReference>